<evidence type="ECO:0000256" key="1">
    <source>
        <dbReference type="ARBA" id="ARBA00004906"/>
    </source>
</evidence>
<dbReference type="GO" id="GO:0006511">
    <property type="term" value="P:ubiquitin-dependent protein catabolic process"/>
    <property type="evidence" value="ECO:0007669"/>
    <property type="project" value="InterPro"/>
</dbReference>
<comment type="caution">
    <text evidence="7">The sequence shown here is derived from an EMBL/GenBank/DDBJ whole genome shotgun (WGS) entry which is preliminary data.</text>
</comment>
<evidence type="ECO:0000259" key="5">
    <source>
        <dbReference type="Pfam" id="PF01466"/>
    </source>
</evidence>
<evidence type="ECO:0000256" key="2">
    <source>
        <dbReference type="ARBA" id="ARBA00009993"/>
    </source>
</evidence>
<dbReference type="Gene3D" id="3.30.710.10">
    <property type="entry name" value="Potassium Channel Kv1.1, Chain A"/>
    <property type="match status" value="2"/>
</dbReference>
<dbReference type="SUPFAM" id="SSF54695">
    <property type="entry name" value="POZ domain"/>
    <property type="match status" value="1"/>
</dbReference>
<protein>
    <recommendedName>
        <fullName evidence="4">SKP1-like protein</fullName>
    </recommendedName>
</protein>
<comment type="subunit">
    <text evidence="4">Part of a SCF (SKP1-cullin-F-box) protein ligase complex.</text>
</comment>
<sequence length="125" mass="14247">MAASDDEKKVRLRSKDGEVFEVPEKAMAAFSATIKGMIDEGDDDTLARFDEELVGVDNDTLFDLLQAANFLGIDKLLDLTCKAVAEQMRGRTPDEIREKFHSVNDYTKEEEEDVRHENSWAFDRE</sequence>
<feature type="domain" description="SKP1 component dimerisation" evidence="5">
    <location>
        <begin position="75"/>
        <end position="121"/>
    </location>
</feature>
<proteinExistence type="inferred from homology"/>
<comment type="similarity">
    <text evidence="2 4">Belongs to the SKP1 family.</text>
</comment>
<keyword evidence="8" id="KW-1185">Reference proteome</keyword>
<dbReference type="SMART" id="SM00512">
    <property type="entry name" value="Skp1"/>
    <property type="match status" value="1"/>
</dbReference>
<dbReference type="EMBL" id="PQIB02000012">
    <property type="protein sequence ID" value="RLM80367.1"/>
    <property type="molecule type" value="Genomic_DNA"/>
</dbReference>
<organism evidence="7 8">
    <name type="scientific">Panicum miliaceum</name>
    <name type="common">Proso millet</name>
    <name type="synonym">Broomcorn millet</name>
    <dbReference type="NCBI Taxonomy" id="4540"/>
    <lineage>
        <taxon>Eukaryota</taxon>
        <taxon>Viridiplantae</taxon>
        <taxon>Streptophyta</taxon>
        <taxon>Embryophyta</taxon>
        <taxon>Tracheophyta</taxon>
        <taxon>Spermatophyta</taxon>
        <taxon>Magnoliopsida</taxon>
        <taxon>Liliopsida</taxon>
        <taxon>Poales</taxon>
        <taxon>Poaceae</taxon>
        <taxon>PACMAD clade</taxon>
        <taxon>Panicoideae</taxon>
        <taxon>Panicodae</taxon>
        <taxon>Paniceae</taxon>
        <taxon>Panicinae</taxon>
        <taxon>Panicum</taxon>
        <taxon>Panicum sect. Panicum</taxon>
    </lineage>
</organism>
<accession>A0A3L6QK70</accession>
<comment type="pathway">
    <text evidence="1 4">Protein modification; protein ubiquitination.</text>
</comment>
<dbReference type="PANTHER" id="PTHR11165">
    <property type="entry name" value="SKP1"/>
    <property type="match status" value="1"/>
</dbReference>
<dbReference type="InterPro" id="IPR036296">
    <property type="entry name" value="SKP1-like_dim_sf"/>
</dbReference>
<dbReference type="SUPFAM" id="SSF81382">
    <property type="entry name" value="Skp1 dimerisation domain-like"/>
    <property type="match status" value="1"/>
</dbReference>
<evidence type="ECO:0000313" key="8">
    <source>
        <dbReference type="Proteomes" id="UP000275267"/>
    </source>
</evidence>
<evidence type="ECO:0000259" key="6">
    <source>
        <dbReference type="Pfam" id="PF03931"/>
    </source>
</evidence>
<dbReference type="Pfam" id="PF03931">
    <property type="entry name" value="Skp1_POZ"/>
    <property type="match status" value="1"/>
</dbReference>
<reference evidence="8" key="1">
    <citation type="journal article" date="2019" name="Nat. Commun.">
        <title>The genome of broomcorn millet.</title>
        <authorList>
            <person name="Zou C."/>
            <person name="Miki D."/>
            <person name="Li D."/>
            <person name="Tang Q."/>
            <person name="Xiao L."/>
            <person name="Rajput S."/>
            <person name="Deng P."/>
            <person name="Jia W."/>
            <person name="Huang R."/>
            <person name="Zhang M."/>
            <person name="Sun Y."/>
            <person name="Hu J."/>
            <person name="Fu X."/>
            <person name="Schnable P.S."/>
            <person name="Li F."/>
            <person name="Zhang H."/>
            <person name="Feng B."/>
            <person name="Zhu X."/>
            <person name="Liu R."/>
            <person name="Schnable J.C."/>
            <person name="Zhu J.-K."/>
            <person name="Zhang H."/>
        </authorList>
    </citation>
    <scope>NUCLEOTIDE SEQUENCE [LARGE SCALE GENOMIC DNA]</scope>
</reference>
<name>A0A3L6QK70_PANMI</name>
<keyword evidence="3 4" id="KW-0833">Ubl conjugation pathway</keyword>
<dbReference type="PIRSF" id="PIRSF028729">
    <property type="entry name" value="E3_ubiquit_lig_SCF_Skp"/>
    <property type="match status" value="1"/>
</dbReference>
<dbReference type="Pfam" id="PF01466">
    <property type="entry name" value="Skp1"/>
    <property type="match status" value="1"/>
</dbReference>
<comment type="function">
    <text evidence="4">Involved in ubiquitination and subsequent proteasomal degradation of target proteins. Together with CUL1, RBX1 and a F-box protein, it forms a SCF E3 ubiquitin ligase complex. The functional specificity of this complex depends on the type of F-box protein. In the SCF complex, it serves as an adapter that links the F-box protein to CUL1.</text>
</comment>
<dbReference type="InterPro" id="IPR016897">
    <property type="entry name" value="SKP1"/>
</dbReference>
<evidence type="ECO:0000313" key="7">
    <source>
        <dbReference type="EMBL" id="RLM80367.1"/>
    </source>
</evidence>
<evidence type="ECO:0000256" key="3">
    <source>
        <dbReference type="ARBA" id="ARBA00022786"/>
    </source>
</evidence>
<gene>
    <name evidence="7" type="ORF">C2845_PM12G17940</name>
</gene>
<dbReference type="GO" id="GO:0016567">
    <property type="term" value="P:protein ubiquitination"/>
    <property type="evidence" value="ECO:0007669"/>
    <property type="project" value="UniProtKB-UniRule"/>
</dbReference>
<dbReference type="GO" id="GO:0009867">
    <property type="term" value="P:jasmonic acid mediated signaling pathway"/>
    <property type="evidence" value="ECO:0007669"/>
    <property type="project" value="UniProtKB-ARBA"/>
</dbReference>
<dbReference type="InterPro" id="IPR001232">
    <property type="entry name" value="SKP1-like"/>
</dbReference>
<dbReference type="STRING" id="4540.A0A3L6QK70"/>
<dbReference type="InterPro" id="IPR016073">
    <property type="entry name" value="Skp1_comp_POZ"/>
</dbReference>
<evidence type="ECO:0000256" key="4">
    <source>
        <dbReference type="PIRNR" id="PIRNR028729"/>
    </source>
</evidence>
<dbReference type="InterPro" id="IPR011333">
    <property type="entry name" value="SKP1/BTB/POZ_sf"/>
</dbReference>
<dbReference type="InterPro" id="IPR016072">
    <property type="entry name" value="Skp1_comp_dimer"/>
</dbReference>
<dbReference type="UniPathway" id="UPA00143"/>
<dbReference type="OrthoDB" id="2342932at2759"/>
<dbReference type="AlphaFoldDB" id="A0A3L6QK70"/>
<dbReference type="Proteomes" id="UP000275267">
    <property type="component" value="Unassembled WGS sequence"/>
</dbReference>
<feature type="domain" description="SKP1 component POZ" evidence="6">
    <location>
        <begin position="8"/>
        <end position="40"/>
    </location>
</feature>